<keyword evidence="6 8" id="KW-0472">Membrane</keyword>
<feature type="domain" description="Membrane transport protein MMPL" evidence="9">
    <location>
        <begin position="63"/>
        <end position="383"/>
    </location>
</feature>
<evidence type="ECO:0000256" key="6">
    <source>
        <dbReference type="ARBA" id="ARBA00023136"/>
    </source>
</evidence>
<feature type="transmembrane region" description="Helical" evidence="8">
    <location>
        <begin position="659"/>
        <end position="686"/>
    </location>
</feature>
<sequence>MAAVAVNSPPGHADPPPEGRKRPPGRRRIIPWAVLALWIAVLAAAVPLAGQLEDAQRDESVSYLPDSADSTRVVRLQEALPGGEATELLIVFSRDGGLTDADRRAAAERVAAIAGAHDPAGGAPRGVPSEDGGTELYPLTLTGLDEEEQAAAVEDVRALAAEGLPEGLTAQVGGPGALQYDQEEVFGSVDATLMLATVAVVAILLILTYRSPVLWLLPLLSVGVATVCAQAVVYALVQAFDLTVTTMAASVMTVLIFGAGTDYALLLVARYREELRRHPHPLDAMLRALRGCGPALLASSGTVAAGLICLLAADDNSASGLGPVGAVGILCSLLVMTTLLPALLVMCGRRVFWPLIPAHGSEPRAGRGWFGRMGASVSRRPVAILAGGVVLLGALSLGALALPGQLKSEDSFRDTPESVQAMERLTDAFPERNAQPILVMARDAAVPEVVAAAESTAGVADAEPARSGGGWTEIAVHATDPPESEGEEAAIEALRDRLAAVPGADAAVGGPTAQQMDLGETSRNDRMLVIPLVLGVVLLILIALLRGALAPAILLAAVVASWGAALGLAGLVFGPVLGLEGLDPSVPLLTFVFGVALGVDYGIFLMHRMREEALGGLPTRQAALTALRTTGGVIASAGLVLAATFTVLMTLPVVTLTEIGFVVAVGVLLDTFLVRTYIVTAASWLLGRRVWWPGPLSRRPEPAETSPAPAAGDGR</sequence>
<organism evidence="10 11">
    <name type="scientific">Streptomyces boetiae</name>
    <dbReference type="NCBI Taxonomy" id="3075541"/>
    <lineage>
        <taxon>Bacteria</taxon>
        <taxon>Bacillati</taxon>
        <taxon>Actinomycetota</taxon>
        <taxon>Actinomycetes</taxon>
        <taxon>Kitasatosporales</taxon>
        <taxon>Streptomycetaceae</taxon>
        <taxon>Streptomyces</taxon>
    </lineage>
</organism>
<feature type="transmembrane region" description="Helical" evidence="8">
    <location>
        <begin position="527"/>
        <end position="545"/>
    </location>
</feature>
<comment type="subcellular location">
    <subcellularLocation>
        <location evidence="1">Cell membrane</location>
        <topology evidence="1">Multi-pass membrane protein</topology>
    </subcellularLocation>
</comment>
<feature type="transmembrane region" description="Helical" evidence="8">
    <location>
        <begin position="627"/>
        <end position="653"/>
    </location>
</feature>
<dbReference type="InterPro" id="IPR004869">
    <property type="entry name" value="MMPL_dom"/>
</dbReference>
<feature type="transmembrane region" description="Helical" evidence="8">
    <location>
        <begin position="292"/>
        <end position="313"/>
    </location>
</feature>
<dbReference type="PANTHER" id="PTHR33406:SF6">
    <property type="entry name" value="MEMBRANE PROTEIN YDGH-RELATED"/>
    <property type="match status" value="1"/>
</dbReference>
<feature type="domain" description="Membrane transport protein MMPL" evidence="9">
    <location>
        <begin position="446"/>
        <end position="695"/>
    </location>
</feature>
<protein>
    <submittedName>
        <fullName evidence="10">MMPL family transporter</fullName>
    </submittedName>
</protein>
<feature type="transmembrane region" description="Helical" evidence="8">
    <location>
        <begin position="552"/>
        <end position="574"/>
    </location>
</feature>
<dbReference type="InterPro" id="IPR050545">
    <property type="entry name" value="Mycobact_MmpL"/>
</dbReference>
<evidence type="ECO:0000256" key="7">
    <source>
        <dbReference type="SAM" id="MobiDB-lite"/>
    </source>
</evidence>
<feature type="transmembrane region" description="Helical" evidence="8">
    <location>
        <begin position="29"/>
        <end position="50"/>
    </location>
</feature>
<feature type="transmembrane region" description="Helical" evidence="8">
    <location>
        <begin position="214"/>
        <end position="237"/>
    </location>
</feature>
<feature type="transmembrane region" description="Helical" evidence="8">
    <location>
        <begin position="382"/>
        <end position="402"/>
    </location>
</feature>
<dbReference type="EMBL" id="JAVREN010000024">
    <property type="protein sequence ID" value="MDT0308599.1"/>
    <property type="molecule type" value="Genomic_DNA"/>
</dbReference>
<evidence type="ECO:0000256" key="4">
    <source>
        <dbReference type="ARBA" id="ARBA00022692"/>
    </source>
</evidence>
<evidence type="ECO:0000256" key="5">
    <source>
        <dbReference type="ARBA" id="ARBA00022989"/>
    </source>
</evidence>
<proteinExistence type="inferred from homology"/>
<evidence type="ECO:0000256" key="1">
    <source>
        <dbReference type="ARBA" id="ARBA00004651"/>
    </source>
</evidence>
<evidence type="ECO:0000256" key="8">
    <source>
        <dbReference type="SAM" id="Phobius"/>
    </source>
</evidence>
<accession>A0ABU2LAK7</accession>
<reference evidence="11" key="1">
    <citation type="submission" date="2023-07" db="EMBL/GenBank/DDBJ databases">
        <title>30 novel species of actinomycetes from the DSMZ collection.</title>
        <authorList>
            <person name="Nouioui I."/>
        </authorList>
    </citation>
    <scope>NUCLEOTIDE SEQUENCE [LARGE SCALE GENOMIC DNA]</scope>
    <source>
        <strain evidence="11">DSM 44917</strain>
    </source>
</reference>
<dbReference type="Gene3D" id="1.20.1640.10">
    <property type="entry name" value="Multidrug efflux transporter AcrB transmembrane domain"/>
    <property type="match status" value="2"/>
</dbReference>
<dbReference type="RefSeq" id="WP_311631540.1">
    <property type="nucleotide sequence ID" value="NZ_JAVREN010000024.1"/>
</dbReference>
<keyword evidence="4 8" id="KW-0812">Transmembrane</keyword>
<feature type="transmembrane region" description="Helical" evidence="8">
    <location>
        <begin position="185"/>
        <end position="207"/>
    </location>
</feature>
<keyword evidence="5 8" id="KW-1133">Transmembrane helix</keyword>
<feature type="transmembrane region" description="Helical" evidence="8">
    <location>
        <begin position="325"/>
        <end position="346"/>
    </location>
</feature>
<name>A0ABU2LAK7_9ACTN</name>
<comment type="caution">
    <text evidence="10">The sequence shown here is derived from an EMBL/GenBank/DDBJ whole genome shotgun (WGS) entry which is preliminary data.</text>
</comment>
<keyword evidence="3" id="KW-1003">Cell membrane</keyword>
<feature type="transmembrane region" description="Helical" evidence="8">
    <location>
        <begin position="249"/>
        <end position="271"/>
    </location>
</feature>
<feature type="region of interest" description="Disordered" evidence="7">
    <location>
        <begin position="1"/>
        <end position="25"/>
    </location>
</feature>
<dbReference type="Proteomes" id="UP001183388">
    <property type="component" value="Unassembled WGS sequence"/>
</dbReference>
<dbReference type="SUPFAM" id="SSF82866">
    <property type="entry name" value="Multidrug efflux transporter AcrB transmembrane domain"/>
    <property type="match status" value="2"/>
</dbReference>
<feature type="transmembrane region" description="Helical" evidence="8">
    <location>
        <begin position="586"/>
        <end position="606"/>
    </location>
</feature>
<evidence type="ECO:0000256" key="3">
    <source>
        <dbReference type="ARBA" id="ARBA00022475"/>
    </source>
</evidence>
<gene>
    <name evidence="10" type="ORF">RM780_16770</name>
</gene>
<comment type="similarity">
    <text evidence="2">Belongs to the resistance-nodulation-cell division (RND) (TC 2.A.6) family. MmpL subfamily.</text>
</comment>
<evidence type="ECO:0000313" key="10">
    <source>
        <dbReference type="EMBL" id="MDT0308599.1"/>
    </source>
</evidence>
<keyword evidence="11" id="KW-1185">Reference proteome</keyword>
<dbReference type="Pfam" id="PF03176">
    <property type="entry name" value="MMPL"/>
    <property type="match status" value="2"/>
</dbReference>
<evidence type="ECO:0000313" key="11">
    <source>
        <dbReference type="Proteomes" id="UP001183388"/>
    </source>
</evidence>
<dbReference type="PANTHER" id="PTHR33406">
    <property type="entry name" value="MEMBRANE PROTEIN MJ1562-RELATED"/>
    <property type="match status" value="1"/>
</dbReference>
<evidence type="ECO:0000259" key="9">
    <source>
        <dbReference type="Pfam" id="PF03176"/>
    </source>
</evidence>
<evidence type="ECO:0000256" key="2">
    <source>
        <dbReference type="ARBA" id="ARBA00010157"/>
    </source>
</evidence>